<protein>
    <recommendedName>
        <fullName evidence="2 6">Imidazoleglycerol-phosphate dehydratase</fullName>
        <shortName evidence="6">IGPD</shortName>
        <ecNumber evidence="6 7">4.2.1.19</ecNumber>
    </recommendedName>
</protein>
<dbReference type="InterPro" id="IPR020565">
    <property type="entry name" value="ImidazoleglycerP_deHydtase_CS"/>
</dbReference>
<dbReference type="Proteomes" id="UP000606991">
    <property type="component" value="Unassembled WGS sequence"/>
</dbReference>
<dbReference type="Gene3D" id="3.30.230.40">
    <property type="entry name" value="Imidazole glycerol phosphate dehydratase, domain 1"/>
    <property type="match status" value="2"/>
</dbReference>
<evidence type="ECO:0000256" key="6">
    <source>
        <dbReference type="HAMAP-Rule" id="MF_00076"/>
    </source>
</evidence>
<evidence type="ECO:0000256" key="3">
    <source>
        <dbReference type="ARBA" id="ARBA00022605"/>
    </source>
</evidence>
<dbReference type="AlphaFoldDB" id="A0A2W5Z6E8"/>
<keyword evidence="3 6" id="KW-0028">Amino-acid biosynthesis</keyword>
<dbReference type="EC" id="4.2.1.19" evidence="6 7"/>
<dbReference type="FunFam" id="3.30.230.40:FF:000003">
    <property type="entry name" value="Imidazoleglycerol-phosphate dehydratase HisB"/>
    <property type="match status" value="1"/>
</dbReference>
<dbReference type="Pfam" id="PF00475">
    <property type="entry name" value="IGPD"/>
    <property type="match status" value="1"/>
</dbReference>
<comment type="caution">
    <text evidence="9">The sequence shown here is derived from an EMBL/GenBank/DDBJ whole genome shotgun (WGS) entry which is preliminary data.</text>
</comment>
<dbReference type="EMBL" id="JAEKNS010000056">
    <property type="protein sequence ID" value="MBJ7594191.1"/>
    <property type="molecule type" value="Genomic_DNA"/>
</dbReference>
<accession>A0A2W5Z6E8</accession>
<dbReference type="PANTHER" id="PTHR23133:SF2">
    <property type="entry name" value="IMIDAZOLEGLYCEROL-PHOSPHATE DEHYDRATASE"/>
    <property type="match status" value="1"/>
</dbReference>
<proteinExistence type="inferred from homology"/>
<dbReference type="SUPFAM" id="SSF54211">
    <property type="entry name" value="Ribosomal protein S5 domain 2-like"/>
    <property type="match status" value="2"/>
</dbReference>
<dbReference type="InterPro" id="IPR038494">
    <property type="entry name" value="IGPD_sf"/>
</dbReference>
<dbReference type="RefSeq" id="WP_337310170.1">
    <property type="nucleotide sequence ID" value="NZ_JAEKNS010000056.1"/>
</dbReference>
<dbReference type="Proteomes" id="UP000248724">
    <property type="component" value="Unassembled WGS sequence"/>
</dbReference>
<dbReference type="CDD" id="cd07914">
    <property type="entry name" value="IGPD"/>
    <property type="match status" value="1"/>
</dbReference>
<dbReference type="NCBIfam" id="NF002114">
    <property type="entry name" value="PRK00951.2-4"/>
    <property type="match status" value="1"/>
</dbReference>
<dbReference type="FunFam" id="3.30.230.40:FF:000001">
    <property type="entry name" value="Imidazoleglycerol-phosphate dehydratase HisB"/>
    <property type="match status" value="1"/>
</dbReference>
<dbReference type="PROSITE" id="PS00955">
    <property type="entry name" value="IGP_DEHYDRATASE_2"/>
    <property type="match status" value="1"/>
</dbReference>
<reference evidence="8 11" key="3">
    <citation type="submission" date="2020-10" db="EMBL/GenBank/DDBJ databases">
        <title>Ca. Dormibacterota MAGs.</title>
        <authorList>
            <person name="Montgomery K."/>
        </authorList>
    </citation>
    <scope>NUCLEOTIDE SEQUENCE [LARGE SCALE GENOMIC DNA]</scope>
    <source>
        <strain evidence="8">SC8812_S17_18</strain>
    </source>
</reference>
<name>A0A2W5Z6E8_9BACT</name>
<comment type="subcellular location">
    <subcellularLocation>
        <location evidence="6 7">Cytoplasm</location>
    </subcellularLocation>
</comment>
<sequence>MSERRAHTVRETKETRIECTVTVEGSGRANIELPLPFFRHMIESFVKYSGMDVELSGRGDVEVDAHHLVEDTGLVLGSCVAEALGDRAGIARFGHTYAPLDESLVRCALDYSKRPHVVYEMAALHGRINDFDVSVLHEFVRGYAQTAGISLHLDLIRGDNLHHIAEAAFKALGLATRDALTVIGVGIPSTKGSL</sequence>
<organism evidence="9 10">
    <name type="scientific">Candidatus Aeolococcus gillhamiae</name>
    <dbReference type="NCBI Taxonomy" id="3127015"/>
    <lineage>
        <taxon>Bacteria</taxon>
        <taxon>Bacillati</taxon>
        <taxon>Candidatus Dormiibacterota</taxon>
        <taxon>Candidatus Dormibacteria</taxon>
        <taxon>Candidatus Aeolococcales</taxon>
        <taxon>Candidatus Aeolococcaceae</taxon>
        <taxon>Candidatus Aeolococcus</taxon>
    </lineage>
</organism>
<dbReference type="GO" id="GO:0000105">
    <property type="term" value="P:L-histidine biosynthetic process"/>
    <property type="evidence" value="ECO:0007669"/>
    <property type="project" value="UniProtKB-UniRule"/>
</dbReference>
<gene>
    <name evidence="6 8" type="primary">hisB</name>
    <name evidence="9" type="ORF">DLM65_07125</name>
    <name evidence="8" type="ORF">JF886_04885</name>
</gene>
<reference evidence="9" key="2">
    <citation type="submission" date="2018-05" db="EMBL/GenBank/DDBJ databases">
        <authorList>
            <person name="Ferrari B."/>
        </authorList>
    </citation>
    <scope>NUCLEOTIDE SEQUENCE</scope>
    <source>
        <strain evidence="9">RRmetagenome_bin12</strain>
    </source>
</reference>
<dbReference type="GO" id="GO:0004424">
    <property type="term" value="F:imidazoleglycerol-phosphate dehydratase activity"/>
    <property type="evidence" value="ECO:0007669"/>
    <property type="project" value="UniProtKB-UniRule"/>
</dbReference>
<evidence type="ECO:0000256" key="2">
    <source>
        <dbReference type="ARBA" id="ARBA00016664"/>
    </source>
</evidence>
<evidence type="ECO:0000313" key="9">
    <source>
        <dbReference type="EMBL" id="PZR80939.1"/>
    </source>
</evidence>
<dbReference type="GO" id="GO:0005737">
    <property type="term" value="C:cytoplasm"/>
    <property type="evidence" value="ECO:0007669"/>
    <property type="project" value="UniProtKB-SubCell"/>
</dbReference>
<evidence type="ECO:0000256" key="7">
    <source>
        <dbReference type="RuleBase" id="RU000599"/>
    </source>
</evidence>
<accession>A0A934JRB8</accession>
<comment type="catalytic activity">
    <reaction evidence="6 7">
        <text>D-erythro-1-(imidazol-4-yl)glycerol 3-phosphate = 3-(imidazol-4-yl)-2-oxopropyl phosphate + H2O</text>
        <dbReference type="Rhea" id="RHEA:11040"/>
        <dbReference type="ChEBI" id="CHEBI:15377"/>
        <dbReference type="ChEBI" id="CHEBI:57766"/>
        <dbReference type="ChEBI" id="CHEBI:58278"/>
        <dbReference type="EC" id="4.2.1.19"/>
    </reaction>
</comment>
<comment type="pathway">
    <text evidence="1 6 7">Amino-acid biosynthesis; L-histidine biosynthesis; L-histidine from 5-phospho-alpha-D-ribose 1-diphosphate: step 6/9.</text>
</comment>
<keyword evidence="5 6" id="KW-0456">Lyase</keyword>
<evidence type="ECO:0000313" key="10">
    <source>
        <dbReference type="Proteomes" id="UP000248724"/>
    </source>
</evidence>
<evidence type="ECO:0000256" key="4">
    <source>
        <dbReference type="ARBA" id="ARBA00023102"/>
    </source>
</evidence>
<comment type="similarity">
    <text evidence="6 7">Belongs to the imidazoleglycerol-phosphate dehydratase family.</text>
</comment>
<dbReference type="UniPathway" id="UPA00031">
    <property type="reaction ID" value="UER00011"/>
</dbReference>
<reference evidence="9 10" key="1">
    <citation type="journal article" date="2017" name="Nature">
        <title>Atmospheric trace gases support primary production in Antarctic desert surface soil.</title>
        <authorList>
            <person name="Ji M."/>
            <person name="Greening C."/>
            <person name="Vanwonterghem I."/>
            <person name="Carere C.R."/>
            <person name="Bay S.K."/>
            <person name="Steen J.A."/>
            <person name="Montgomery K."/>
            <person name="Lines T."/>
            <person name="Beardall J."/>
            <person name="van Dorst J."/>
            <person name="Snape I."/>
            <person name="Stott M.B."/>
            <person name="Hugenholtz P."/>
            <person name="Ferrari B.C."/>
        </authorList>
    </citation>
    <scope>NUCLEOTIDE SEQUENCE [LARGE SCALE GENOMIC DNA]</scope>
    <source>
        <strain evidence="9">RRmetagenome_bin12</strain>
    </source>
</reference>
<evidence type="ECO:0000256" key="1">
    <source>
        <dbReference type="ARBA" id="ARBA00005047"/>
    </source>
</evidence>
<evidence type="ECO:0000256" key="5">
    <source>
        <dbReference type="ARBA" id="ARBA00023239"/>
    </source>
</evidence>
<dbReference type="PANTHER" id="PTHR23133">
    <property type="entry name" value="IMIDAZOLEGLYCEROL-PHOSPHATE DEHYDRATASE HIS7"/>
    <property type="match status" value="1"/>
</dbReference>
<dbReference type="InterPro" id="IPR000807">
    <property type="entry name" value="ImidazoleglycerolP_deHydtase"/>
</dbReference>
<evidence type="ECO:0000313" key="8">
    <source>
        <dbReference type="EMBL" id="MBJ7594191.1"/>
    </source>
</evidence>
<dbReference type="PROSITE" id="PS00954">
    <property type="entry name" value="IGP_DEHYDRATASE_1"/>
    <property type="match status" value="1"/>
</dbReference>
<keyword evidence="4 6" id="KW-0368">Histidine biosynthesis</keyword>
<keyword evidence="6" id="KW-0963">Cytoplasm</keyword>
<dbReference type="HAMAP" id="MF_00076">
    <property type="entry name" value="HisB"/>
    <property type="match status" value="1"/>
</dbReference>
<dbReference type="EMBL" id="QHBU01000130">
    <property type="protein sequence ID" value="PZR80939.1"/>
    <property type="molecule type" value="Genomic_DNA"/>
</dbReference>
<dbReference type="InterPro" id="IPR020568">
    <property type="entry name" value="Ribosomal_Su5_D2-typ_SF"/>
</dbReference>
<evidence type="ECO:0000313" key="11">
    <source>
        <dbReference type="Proteomes" id="UP000606991"/>
    </source>
</evidence>